<dbReference type="Proteomes" id="UP000648984">
    <property type="component" value="Unassembled WGS sequence"/>
</dbReference>
<feature type="domain" description="PDZ" evidence="1">
    <location>
        <begin position="483"/>
        <end position="564"/>
    </location>
</feature>
<comment type="caution">
    <text evidence="2">The sequence shown here is derived from an EMBL/GenBank/DDBJ whole genome shotgun (WGS) entry which is preliminary data.</text>
</comment>
<dbReference type="Pfam" id="PF05299">
    <property type="entry name" value="Peptidase_M61"/>
    <property type="match status" value="1"/>
</dbReference>
<proteinExistence type="predicted"/>
<gene>
    <name evidence="2" type="ORF">GPA25_09860</name>
</gene>
<dbReference type="PROSITE" id="PS50106">
    <property type="entry name" value="PDZ"/>
    <property type="match status" value="1"/>
</dbReference>
<keyword evidence="3" id="KW-1185">Reference proteome</keyword>
<organism evidence="2 3">
    <name type="scientific">Aromatoleum diolicum</name>
    <dbReference type="NCBI Taxonomy" id="75796"/>
    <lineage>
        <taxon>Bacteria</taxon>
        <taxon>Pseudomonadati</taxon>
        <taxon>Pseudomonadota</taxon>
        <taxon>Betaproteobacteria</taxon>
        <taxon>Rhodocyclales</taxon>
        <taxon>Rhodocyclaceae</taxon>
        <taxon>Aromatoleum</taxon>
    </lineage>
</organism>
<sequence length="603" mass="65732">MPGQPPVCYTIAPRHPEAHLFEVSCTVSAPDPAGQVFRLPAWIPGSYMIREFARNIVTLRAESDGKPIAVEKLDKHTWRAARVARGRALTLTYEVYAWDLSVRAAHLDATHGFFNGTSVFLTVEGQTDQPCVVDLLPPSGREQQGWKVATTLPRPAGELLAAPPMGFGLYRAANYDELVDHPVEMGTFSHARFEAAGVPHEIALTGCHDCDTERLCADLSRICAWQIELFGAPAPVDRYLFLTMVVGDGYGGLEHRASTALLTSRADLPYRGMSDASDGYKTFLGLCSHEYFHTWNIKRIKPAVFAPYDLASENYTRLLWAFEGFTSYYDDLALVRSGVISVEDYLGLLGKTVSNVLRGSGRLKQSVAESSFDAWIKYYRQDENAPNAVVSYYAKGALIALALDLQLRAASAGQVSLDDVMRLLWQRHGLTGQGVEEDGLFALVEEVGEGGRKGLGRRLSRWLRDAVEGTDDLPLEALIKPFGVEYRAEAGGKGPTLGVKVAGGNGEAKLASVFDGGPAQRSGLSAGDVLVAMDGLKLTATSLEAQLARRRPGERVEIHAFRRDELMRFDVELASAPADTVKLAAAKKASATMRNLRKGWLGA</sequence>
<reference evidence="2 3" key="1">
    <citation type="submission" date="2019-12" db="EMBL/GenBank/DDBJ databases">
        <title>Comparative genomics gives insights into the taxonomy of the Azoarcus-Aromatoleum group and reveals separate origins of nif in the plant-associated Azoarcus and non-plant-associated Aromatoleum sub-groups.</title>
        <authorList>
            <person name="Lafos M."/>
            <person name="Maluk M."/>
            <person name="Batista M."/>
            <person name="Junghare M."/>
            <person name="Carmona M."/>
            <person name="Faoro H."/>
            <person name="Cruz L.M."/>
            <person name="Battistoni F."/>
            <person name="De Souza E."/>
            <person name="Pedrosa F."/>
            <person name="Chen W.-M."/>
            <person name="Poole P.S."/>
            <person name="Dixon R.A."/>
            <person name="James E.K."/>
        </authorList>
    </citation>
    <scope>NUCLEOTIDE SEQUENCE [LARGE SCALE GENOMIC DNA]</scope>
    <source>
        <strain evidence="2 3">22Lin</strain>
    </source>
</reference>
<dbReference type="Gene3D" id="1.10.390.10">
    <property type="entry name" value="Neutral Protease Domain 2"/>
    <property type="match status" value="1"/>
</dbReference>
<dbReference type="Pfam" id="PF17899">
    <property type="entry name" value="Peptidase_M61_N"/>
    <property type="match status" value="1"/>
</dbReference>
<dbReference type="SMART" id="SM00228">
    <property type="entry name" value="PDZ"/>
    <property type="match status" value="1"/>
</dbReference>
<dbReference type="Pfam" id="PF13180">
    <property type="entry name" value="PDZ_2"/>
    <property type="match status" value="1"/>
</dbReference>
<dbReference type="InterPro" id="IPR040756">
    <property type="entry name" value="Peptidase_M61_N"/>
</dbReference>
<dbReference type="InterPro" id="IPR027268">
    <property type="entry name" value="Peptidase_M4/M1_CTD_sf"/>
</dbReference>
<dbReference type="RefSeq" id="WP_169260206.1">
    <property type="nucleotide sequence ID" value="NZ_WTVQ01000013.1"/>
</dbReference>
<dbReference type="Gene3D" id="2.30.42.10">
    <property type="match status" value="1"/>
</dbReference>
<dbReference type="PIRSF" id="PIRSF016493">
    <property type="entry name" value="Glycyl_aminpptds"/>
    <property type="match status" value="1"/>
</dbReference>
<evidence type="ECO:0000313" key="2">
    <source>
        <dbReference type="EMBL" id="NMG75062.1"/>
    </source>
</evidence>
<evidence type="ECO:0000313" key="3">
    <source>
        <dbReference type="Proteomes" id="UP000648984"/>
    </source>
</evidence>
<evidence type="ECO:0000259" key="1">
    <source>
        <dbReference type="PROSITE" id="PS50106"/>
    </source>
</evidence>
<dbReference type="InterPro" id="IPR001478">
    <property type="entry name" value="PDZ"/>
</dbReference>
<dbReference type="EMBL" id="WTVQ01000013">
    <property type="protein sequence ID" value="NMG75062.1"/>
    <property type="molecule type" value="Genomic_DNA"/>
</dbReference>
<dbReference type="InterPro" id="IPR024191">
    <property type="entry name" value="Peptidase_M61"/>
</dbReference>
<dbReference type="SUPFAM" id="SSF55486">
    <property type="entry name" value="Metalloproteases ('zincins'), catalytic domain"/>
    <property type="match status" value="1"/>
</dbReference>
<dbReference type="SUPFAM" id="SSF50156">
    <property type="entry name" value="PDZ domain-like"/>
    <property type="match status" value="1"/>
</dbReference>
<dbReference type="InterPro" id="IPR007963">
    <property type="entry name" value="Peptidase_M61_catalytic"/>
</dbReference>
<dbReference type="InterPro" id="IPR036034">
    <property type="entry name" value="PDZ_sf"/>
</dbReference>
<accession>A0ABX1QCD5</accession>
<protein>
    <submittedName>
        <fullName evidence="2">PDZ domain-containing protein</fullName>
    </submittedName>
</protein>
<dbReference type="Gene3D" id="2.60.40.3650">
    <property type="match status" value="1"/>
</dbReference>
<name>A0ABX1QCD5_9RHOO</name>